<dbReference type="InterPro" id="IPR042099">
    <property type="entry name" value="ANL_N_sf"/>
</dbReference>
<evidence type="ECO:0000256" key="7">
    <source>
        <dbReference type="ARBA" id="ARBA00042773"/>
    </source>
</evidence>
<accession>A0A840Y5L3</accession>
<dbReference type="AlphaFoldDB" id="A0A840Y5L3"/>
<evidence type="ECO:0000259" key="8">
    <source>
        <dbReference type="Pfam" id="PF00501"/>
    </source>
</evidence>
<dbReference type="EMBL" id="JACIJE010000003">
    <property type="protein sequence ID" value="MBB5689383.1"/>
    <property type="molecule type" value="Genomic_DNA"/>
</dbReference>
<dbReference type="InterPro" id="IPR050237">
    <property type="entry name" value="ATP-dep_AMP-bd_enzyme"/>
</dbReference>
<dbReference type="PROSITE" id="PS00455">
    <property type="entry name" value="AMP_BINDING"/>
    <property type="match status" value="1"/>
</dbReference>
<evidence type="ECO:0000256" key="2">
    <source>
        <dbReference type="ARBA" id="ARBA00005005"/>
    </source>
</evidence>
<dbReference type="PANTHER" id="PTHR43767:SF8">
    <property type="entry name" value="LONG-CHAIN-FATTY-ACID--COA LIGASE"/>
    <property type="match status" value="1"/>
</dbReference>
<evidence type="ECO:0000256" key="5">
    <source>
        <dbReference type="ARBA" id="ARBA00026121"/>
    </source>
</evidence>
<dbReference type="PANTHER" id="PTHR43767">
    <property type="entry name" value="LONG-CHAIN-FATTY-ACID--COA LIGASE"/>
    <property type="match status" value="1"/>
</dbReference>
<keyword evidence="11" id="KW-1185">Reference proteome</keyword>
<name>A0A840Y5L3_9PROT</name>
<feature type="domain" description="AMP-binding enzyme C-terminal" evidence="9">
    <location>
        <begin position="395"/>
        <end position="467"/>
    </location>
</feature>
<dbReference type="InterPro" id="IPR025110">
    <property type="entry name" value="AMP-bd_C"/>
</dbReference>
<comment type="subcellular location">
    <subcellularLocation>
        <location evidence="1">Membrane</location>
        <topology evidence="1">Peripheral membrane protein</topology>
    </subcellularLocation>
</comment>
<dbReference type="EC" id="6.2.1.3" evidence="5"/>
<dbReference type="InterPro" id="IPR020845">
    <property type="entry name" value="AMP-binding_CS"/>
</dbReference>
<protein>
    <recommendedName>
        <fullName evidence="6">Long-chain-fatty-acid--CoA ligase</fullName>
        <ecNumber evidence="5">6.2.1.3</ecNumber>
    </recommendedName>
    <alternativeName>
        <fullName evidence="7">Long-chain acyl-CoA synthetase</fullName>
    </alternativeName>
</protein>
<dbReference type="Proteomes" id="UP000562254">
    <property type="component" value="Unassembled WGS sequence"/>
</dbReference>
<dbReference type="InterPro" id="IPR045851">
    <property type="entry name" value="AMP-bd_C_sf"/>
</dbReference>
<dbReference type="Gene3D" id="3.40.50.12780">
    <property type="entry name" value="N-terminal domain of ligase-like"/>
    <property type="match status" value="1"/>
</dbReference>
<comment type="pathway">
    <text evidence="2">Lipid metabolism; fatty acid beta-oxidation.</text>
</comment>
<feature type="domain" description="AMP-dependent synthetase/ligase" evidence="8">
    <location>
        <begin position="11"/>
        <end position="345"/>
    </location>
</feature>
<reference evidence="10 11" key="1">
    <citation type="submission" date="2020-08" db="EMBL/GenBank/DDBJ databases">
        <title>Genomic Encyclopedia of Type Strains, Phase IV (KMG-IV): sequencing the most valuable type-strain genomes for metagenomic binning, comparative biology and taxonomic classification.</title>
        <authorList>
            <person name="Goeker M."/>
        </authorList>
    </citation>
    <scope>NUCLEOTIDE SEQUENCE [LARGE SCALE GENOMIC DNA]</scope>
    <source>
        <strain evidence="10 11">DSM 25895</strain>
    </source>
</reference>
<comment type="caution">
    <text evidence="10">The sequence shown here is derived from an EMBL/GenBank/DDBJ whole genome shotgun (WGS) entry which is preliminary data.</text>
</comment>
<evidence type="ECO:0000256" key="1">
    <source>
        <dbReference type="ARBA" id="ARBA00004170"/>
    </source>
</evidence>
<dbReference type="GO" id="GO:0004467">
    <property type="term" value="F:long-chain fatty acid-CoA ligase activity"/>
    <property type="evidence" value="ECO:0007669"/>
    <property type="project" value="UniProtKB-EC"/>
</dbReference>
<organism evidence="10 11">
    <name type="scientific">Neoroseomonas alkaliterrae</name>
    <dbReference type="NCBI Taxonomy" id="1452450"/>
    <lineage>
        <taxon>Bacteria</taxon>
        <taxon>Pseudomonadati</taxon>
        <taxon>Pseudomonadota</taxon>
        <taxon>Alphaproteobacteria</taxon>
        <taxon>Acetobacterales</taxon>
        <taxon>Acetobacteraceae</taxon>
        <taxon>Neoroseomonas</taxon>
    </lineage>
</organism>
<dbReference type="Pfam" id="PF13193">
    <property type="entry name" value="AMP-binding_C"/>
    <property type="match status" value="1"/>
</dbReference>
<dbReference type="RefSeq" id="WP_184483130.1">
    <property type="nucleotide sequence ID" value="NZ_JAAEDJ010000052.1"/>
</dbReference>
<dbReference type="SUPFAM" id="SSF56801">
    <property type="entry name" value="Acetyl-CoA synthetase-like"/>
    <property type="match status" value="1"/>
</dbReference>
<evidence type="ECO:0000256" key="4">
    <source>
        <dbReference type="ARBA" id="ARBA00023136"/>
    </source>
</evidence>
<dbReference type="Pfam" id="PF00501">
    <property type="entry name" value="AMP-binding"/>
    <property type="match status" value="1"/>
</dbReference>
<evidence type="ECO:0000256" key="3">
    <source>
        <dbReference type="ARBA" id="ARBA00022598"/>
    </source>
</evidence>
<keyword evidence="3 10" id="KW-0436">Ligase</keyword>
<keyword evidence="4" id="KW-0472">Membrane</keyword>
<evidence type="ECO:0000259" key="9">
    <source>
        <dbReference type="Pfam" id="PF13193"/>
    </source>
</evidence>
<evidence type="ECO:0000313" key="10">
    <source>
        <dbReference type="EMBL" id="MBB5689383.1"/>
    </source>
</evidence>
<proteinExistence type="predicted"/>
<sequence length="482" mass="49758">MTASVVGGIAAVAARDPARVAVVDAGRGIAYATLAAHARRLAGWLRRQGIGPGDTVGLTLREEYPHLLATLALLALGCRQVTLGSRDPPAMRADLAARLRVAAVLGEREADALPGMPLLRPDIRAIAAEGAEDAPAPPLAGGGTLVITSSGTTGKPKLIALPEAALAMQGMMTADLGTVRFRSIGNEFNNAKRLQLHTLAAGGTEVLANNGAGAEVAEVCARHGVTRLNIAPVKAEALLAAMARPGAPPWPPQTGITLAGGPVSASLRRRLMAALTPDVCVLYGTSETGPVTIARPAHHDEHPDTVGPPVPGVMVEVVDEDGRVLPPGERGLVRIRSAAAATAYLDDPEATARAFRDGWFHPGDAGWLTQGGALVLAGRADDMMNLGTIKIFPAEIEAAAAGFPGLVECAAFALRSAEHGDIPLLAVVAREGMDTAALLAACRERLGLRAPRRIVALDALPRNAAGKVLRRDLARLAGLSRD</sequence>
<gene>
    <name evidence="10" type="ORF">FHS88_001508</name>
</gene>
<dbReference type="InterPro" id="IPR000873">
    <property type="entry name" value="AMP-dep_synth/lig_dom"/>
</dbReference>
<evidence type="ECO:0000313" key="11">
    <source>
        <dbReference type="Proteomes" id="UP000562254"/>
    </source>
</evidence>
<dbReference type="Gene3D" id="3.30.300.30">
    <property type="match status" value="1"/>
</dbReference>
<evidence type="ECO:0000256" key="6">
    <source>
        <dbReference type="ARBA" id="ARBA00039545"/>
    </source>
</evidence>
<dbReference type="GO" id="GO:0016020">
    <property type="term" value="C:membrane"/>
    <property type="evidence" value="ECO:0007669"/>
    <property type="project" value="UniProtKB-SubCell"/>
</dbReference>